<protein>
    <submittedName>
        <fullName evidence="1">Uncharacterized protein</fullName>
    </submittedName>
</protein>
<feature type="non-terminal residue" evidence="1">
    <location>
        <position position="1"/>
    </location>
</feature>
<dbReference type="EMBL" id="BART01021339">
    <property type="protein sequence ID" value="GAG99072.1"/>
    <property type="molecule type" value="Genomic_DNA"/>
</dbReference>
<comment type="caution">
    <text evidence="1">The sequence shown here is derived from an EMBL/GenBank/DDBJ whole genome shotgun (WGS) entry which is preliminary data.</text>
</comment>
<organism evidence="1">
    <name type="scientific">marine sediment metagenome</name>
    <dbReference type="NCBI Taxonomy" id="412755"/>
    <lineage>
        <taxon>unclassified sequences</taxon>
        <taxon>metagenomes</taxon>
        <taxon>ecological metagenomes</taxon>
    </lineage>
</organism>
<proteinExistence type="predicted"/>
<reference evidence="1" key="1">
    <citation type="journal article" date="2014" name="Front. Microbiol.">
        <title>High frequency of phylogenetically diverse reductive dehalogenase-homologous genes in deep subseafloor sedimentary metagenomes.</title>
        <authorList>
            <person name="Kawai M."/>
            <person name="Futagami T."/>
            <person name="Toyoda A."/>
            <person name="Takaki Y."/>
            <person name="Nishi S."/>
            <person name="Hori S."/>
            <person name="Arai W."/>
            <person name="Tsubouchi T."/>
            <person name="Morono Y."/>
            <person name="Uchiyama I."/>
            <person name="Ito T."/>
            <person name="Fujiyama A."/>
            <person name="Inagaki F."/>
            <person name="Takami H."/>
        </authorList>
    </citation>
    <scope>NUCLEOTIDE SEQUENCE</scope>
    <source>
        <strain evidence="1">Expedition CK06-06</strain>
    </source>
</reference>
<accession>X1D1U6</accession>
<dbReference type="AlphaFoldDB" id="X1D1U6"/>
<name>X1D1U6_9ZZZZ</name>
<evidence type="ECO:0000313" key="1">
    <source>
        <dbReference type="EMBL" id="GAG99072.1"/>
    </source>
</evidence>
<sequence>RGVKGSKVYQNRVINHNHYYGCCTQQCLNDFLEININRIIGFIGALVDTPTRPQQQSISYIEYTDMRSNLRDRQ</sequence>
<gene>
    <name evidence="1" type="ORF">S01H4_39401</name>
</gene>